<evidence type="ECO:0000313" key="2">
    <source>
        <dbReference type="EMBL" id="MDQ0514378.1"/>
    </source>
</evidence>
<evidence type="ECO:0000256" key="1">
    <source>
        <dbReference type="SAM" id="Phobius"/>
    </source>
</evidence>
<sequence length="82" mass="8994">MTTRFKKNLSFKTDKAKWHLSAKWLISFAILTATIIGLSTSIYLTEQAYTKAQAAAEFDPIQARLARIEQSGMTNASGGGII</sequence>
<protein>
    <recommendedName>
        <fullName evidence="4">Methyl-accepting chemotaxis protein</fullName>
    </recommendedName>
</protein>
<proteinExistence type="predicted"/>
<comment type="caution">
    <text evidence="2">The sequence shown here is derived from an EMBL/GenBank/DDBJ whole genome shotgun (WGS) entry which is preliminary data.</text>
</comment>
<feature type="transmembrane region" description="Helical" evidence="1">
    <location>
        <begin position="21"/>
        <end position="44"/>
    </location>
</feature>
<keyword evidence="1" id="KW-1133">Transmembrane helix</keyword>
<keyword evidence="1" id="KW-0472">Membrane</keyword>
<reference evidence="2" key="1">
    <citation type="submission" date="2023-07" db="EMBL/GenBank/DDBJ databases">
        <title>Genomic Encyclopedia of Type Strains, Phase IV (KMG-IV): sequencing the most valuable type-strain genomes for metagenomic binning, comparative biology and taxonomic classification.</title>
        <authorList>
            <person name="Goeker M."/>
        </authorList>
    </citation>
    <scope>NUCLEOTIDE SEQUENCE [LARGE SCALE GENOMIC DNA]</scope>
    <source>
        <strain evidence="2">DSM 21204</strain>
    </source>
</reference>
<evidence type="ECO:0000313" key="3">
    <source>
        <dbReference type="Proteomes" id="UP001240643"/>
    </source>
</evidence>
<keyword evidence="3" id="KW-1185">Reference proteome</keyword>
<dbReference type="EMBL" id="JAUSWO010000001">
    <property type="protein sequence ID" value="MDQ0514378.1"/>
    <property type="molecule type" value="Genomic_DNA"/>
</dbReference>
<keyword evidence="1" id="KW-0812">Transmembrane</keyword>
<evidence type="ECO:0008006" key="4">
    <source>
        <dbReference type="Google" id="ProtNLM"/>
    </source>
</evidence>
<dbReference type="Proteomes" id="UP001240643">
    <property type="component" value="Unassembled WGS sequence"/>
</dbReference>
<name>A0ABU0M0J3_9BACT</name>
<dbReference type="RefSeq" id="WP_307292025.1">
    <property type="nucleotide sequence ID" value="NZ_JAUSWO010000001.1"/>
</dbReference>
<accession>A0ABU0M0J3</accession>
<gene>
    <name evidence="2" type="ORF">J2Z62_000816</name>
</gene>
<organism evidence="2 3">
    <name type="scientific">Mycoplasmoides fastidiosum</name>
    <dbReference type="NCBI Taxonomy" id="92758"/>
    <lineage>
        <taxon>Bacteria</taxon>
        <taxon>Bacillati</taxon>
        <taxon>Mycoplasmatota</taxon>
        <taxon>Mycoplasmoidales</taxon>
        <taxon>Mycoplasmoidaceae</taxon>
        <taxon>Mycoplasmoides</taxon>
    </lineage>
</organism>